<dbReference type="Proteomes" id="UP000276741">
    <property type="component" value="Chromosome"/>
</dbReference>
<evidence type="ECO:0000313" key="5">
    <source>
        <dbReference type="Proteomes" id="UP000276741"/>
    </source>
</evidence>
<dbReference type="PANTHER" id="PTHR43407:SF1">
    <property type="entry name" value="LENGSIN"/>
    <property type="match status" value="1"/>
</dbReference>
<dbReference type="SUPFAM" id="SSF54368">
    <property type="entry name" value="Glutamine synthetase, N-terminal domain"/>
    <property type="match status" value="1"/>
</dbReference>
<feature type="domain" description="GS beta-grasp" evidence="3">
    <location>
        <begin position="15"/>
        <end position="99"/>
    </location>
</feature>
<dbReference type="Pfam" id="PF03951">
    <property type="entry name" value="Gln-synt_N"/>
    <property type="match status" value="1"/>
</dbReference>
<protein>
    <recommendedName>
        <fullName evidence="3">GS beta-grasp domain-containing protein</fullName>
    </recommendedName>
</protein>
<dbReference type="PROSITE" id="PS00180">
    <property type="entry name" value="GLNA_1"/>
    <property type="match status" value="1"/>
</dbReference>
<accession>A0A348B2Y1</accession>
<dbReference type="GO" id="GO:0019740">
    <property type="term" value="P:nitrogen utilization"/>
    <property type="evidence" value="ECO:0007669"/>
    <property type="project" value="TreeGrafter"/>
</dbReference>
<dbReference type="PANTHER" id="PTHR43407">
    <property type="entry name" value="GLUTAMINE SYNTHETASE"/>
    <property type="match status" value="1"/>
</dbReference>
<dbReference type="InterPro" id="IPR008147">
    <property type="entry name" value="Gln_synt_N"/>
</dbReference>
<keyword evidence="5" id="KW-1185">Reference proteome</keyword>
<evidence type="ECO:0000256" key="1">
    <source>
        <dbReference type="ARBA" id="ARBA00009897"/>
    </source>
</evidence>
<dbReference type="PROSITE" id="PS51986">
    <property type="entry name" value="GS_BETA_GRASP"/>
    <property type="match status" value="1"/>
</dbReference>
<reference evidence="5" key="1">
    <citation type="submission" date="2018-04" db="EMBL/GenBank/DDBJ databases">
        <title>Complete genome sequence of Sulfodiicoccus acidiphilus strain HS-1.</title>
        <authorList>
            <person name="Sakai H.D."/>
            <person name="Kurosawa N."/>
        </authorList>
    </citation>
    <scope>NUCLEOTIDE SEQUENCE [LARGE SCALE GENOMIC DNA]</scope>
    <source>
        <strain evidence="5">HS-1</strain>
    </source>
</reference>
<evidence type="ECO:0000313" key="4">
    <source>
        <dbReference type="EMBL" id="BBD72533.1"/>
    </source>
</evidence>
<evidence type="ECO:0000259" key="3">
    <source>
        <dbReference type="PROSITE" id="PS51986"/>
    </source>
</evidence>
<dbReference type="AlphaFoldDB" id="A0A348B2Y1"/>
<dbReference type="EMBL" id="AP018553">
    <property type="protein sequence ID" value="BBD72533.1"/>
    <property type="molecule type" value="Genomic_DNA"/>
</dbReference>
<dbReference type="GO" id="GO:0005737">
    <property type="term" value="C:cytoplasm"/>
    <property type="evidence" value="ECO:0007669"/>
    <property type="project" value="TreeGrafter"/>
</dbReference>
<dbReference type="InterPro" id="IPR036651">
    <property type="entry name" value="Gln_synt_N_sf"/>
</dbReference>
<dbReference type="KEGG" id="sacd:HS1genome_0922"/>
<proteinExistence type="inferred from homology"/>
<name>A0A348B2Y1_9CREN</name>
<gene>
    <name evidence="4" type="ORF">HS1genome_0922</name>
</gene>
<sequence>MNSTIEKSLKLVRENQIEWLDLQFTDLPGRLHHITIPAKELTEESFKTGFGKLDGSSIRGFTTIYESDMVLRPVPETTALLPWNKGVARVLNQVFWGAGRVDSKETRGVWPRLRRRSRNREG</sequence>
<evidence type="ECO:0000256" key="2">
    <source>
        <dbReference type="PROSITE-ProRule" id="PRU01330"/>
    </source>
</evidence>
<dbReference type="GO" id="GO:0006542">
    <property type="term" value="P:glutamine biosynthetic process"/>
    <property type="evidence" value="ECO:0007669"/>
    <property type="project" value="InterPro"/>
</dbReference>
<comment type="similarity">
    <text evidence="1 2">Belongs to the glutamine synthetase family.</text>
</comment>
<dbReference type="GO" id="GO:0004356">
    <property type="term" value="F:glutamine synthetase activity"/>
    <property type="evidence" value="ECO:0007669"/>
    <property type="project" value="InterPro"/>
</dbReference>
<dbReference type="Gene3D" id="3.10.20.70">
    <property type="entry name" value="Glutamine synthetase, N-terminal domain"/>
    <property type="match status" value="1"/>
</dbReference>
<dbReference type="InterPro" id="IPR027302">
    <property type="entry name" value="Gln_synth_N_conserv_site"/>
</dbReference>
<dbReference type="GO" id="GO:0016020">
    <property type="term" value="C:membrane"/>
    <property type="evidence" value="ECO:0007669"/>
    <property type="project" value="TreeGrafter"/>
</dbReference>
<organism evidence="4 5">
    <name type="scientific">Sulfodiicoccus acidiphilus</name>
    <dbReference type="NCBI Taxonomy" id="1670455"/>
    <lineage>
        <taxon>Archaea</taxon>
        <taxon>Thermoproteota</taxon>
        <taxon>Thermoprotei</taxon>
        <taxon>Sulfolobales</taxon>
        <taxon>Sulfolobaceae</taxon>
        <taxon>Sulfodiicoccus</taxon>
    </lineage>
</organism>